<gene>
    <name evidence="4" type="ORF">F8566_18795</name>
</gene>
<evidence type="ECO:0000256" key="1">
    <source>
        <dbReference type="SAM" id="MobiDB-lite"/>
    </source>
</evidence>
<dbReference type="EMBL" id="WBMT01000008">
    <property type="protein sequence ID" value="KAB2347930.1"/>
    <property type="molecule type" value="Genomic_DNA"/>
</dbReference>
<evidence type="ECO:0000313" key="4">
    <source>
        <dbReference type="EMBL" id="KAB2347930.1"/>
    </source>
</evidence>
<feature type="chain" id="PRO_5026002952" evidence="2">
    <location>
        <begin position="35"/>
        <end position="137"/>
    </location>
</feature>
<comment type="caution">
    <text evidence="4">The sequence shown here is derived from an EMBL/GenBank/DDBJ whole genome shotgun (WGS) entry which is preliminary data.</text>
</comment>
<feature type="signal peptide" evidence="2">
    <location>
        <begin position="1"/>
        <end position="34"/>
    </location>
</feature>
<organism evidence="4 5">
    <name type="scientific">Actinomadura rudentiformis</name>
    <dbReference type="NCBI Taxonomy" id="359158"/>
    <lineage>
        <taxon>Bacteria</taxon>
        <taxon>Bacillati</taxon>
        <taxon>Actinomycetota</taxon>
        <taxon>Actinomycetes</taxon>
        <taxon>Streptosporangiales</taxon>
        <taxon>Thermomonosporaceae</taxon>
        <taxon>Actinomadura</taxon>
    </lineage>
</organism>
<dbReference type="OrthoDB" id="9795161at2"/>
<dbReference type="AlphaFoldDB" id="A0A6H9Z3K5"/>
<feature type="compositionally biased region" description="Acidic residues" evidence="1">
    <location>
        <begin position="117"/>
        <end position="137"/>
    </location>
</feature>
<reference evidence="4 5" key="1">
    <citation type="submission" date="2019-09" db="EMBL/GenBank/DDBJ databases">
        <title>Actinomadura physcomitrii sp. nov., a novel actinomycete isolated from moss [Physcomitrium sphaericum (Ludw) Fuernr].</title>
        <authorList>
            <person name="Zhuang X."/>
            <person name="Liu C."/>
        </authorList>
    </citation>
    <scope>NUCLEOTIDE SEQUENCE [LARGE SCALE GENOMIC DNA]</scope>
    <source>
        <strain evidence="4 5">HMC1</strain>
    </source>
</reference>
<feature type="region of interest" description="Disordered" evidence="1">
    <location>
        <begin position="103"/>
        <end position="137"/>
    </location>
</feature>
<keyword evidence="2" id="KW-0732">Signal</keyword>
<evidence type="ECO:0000313" key="5">
    <source>
        <dbReference type="Proteomes" id="UP000468735"/>
    </source>
</evidence>
<evidence type="ECO:0000259" key="3">
    <source>
        <dbReference type="Pfam" id="PF03413"/>
    </source>
</evidence>
<dbReference type="Proteomes" id="UP000468735">
    <property type="component" value="Unassembled WGS sequence"/>
</dbReference>
<dbReference type="Pfam" id="PF03413">
    <property type="entry name" value="PepSY"/>
    <property type="match status" value="1"/>
</dbReference>
<name>A0A6H9Z3K5_9ACTN</name>
<dbReference type="Gene3D" id="3.10.450.40">
    <property type="match status" value="1"/>
</dbReference>
<feature type="domain" description="PepSY" evidence="3">
    <location>
        <begin position="55"/>
        <end position="112"/>
    </location>
</feature>
<accession>A0A6H9Z3K5</accession>
<evidence type="ECO:0000256" key="2">
    <source>
        <dbReference type="SAM" id="SignalP"/>
    </source>
</evidence>
<keyword evidence="5" id="KW-1185">Reference proteome</keyword>
<protein>
    <submittedName>
        <fullName evidence="4">PepSY domain-containing protein</fullName>
    </submittedName>
</protein>
<proteinExistence type="predicted"/>
<sequence length="137" mass="13938">MKLDVRHLVTGRRLLVTVLAGGVIAAGGTATAFAASGDDDRAEQAAEVKAVQTAKISASDAAGIALRTVPGHVASVDFDDDQGKAAWEVEVIGKDGTTRELSVDTANGKVLSNVADDQGDDDGTDTDGTDDPDGNDD</sequence>
<dbReference type="InterPro" id="IPR025711">
    <property type="entry name" value="PepSY"/>
</dbReference>
<dbReference type="RefSeq" id="WP_151561562.1">
    <property type="nucleotide sequence ID" value="NZ_WBMT01000008.1"/>
</dbReference>